<proteinExistence type="predicted"/>
<accession>A0ABT7L474</accession>
<dbReference type="EMBL" id="JASTZU010000032">
    <property type="protein sequence ID" value="MDL4840671.1"/>
    <property type="molecule type" value="Genomic_DNA"/>
</dbReference>
<dbReference type="Proteomes" id="UP001235343">
    <property type="component" value="Unassembled WGS sequence"/>
</dbReference>
<name>A0ABT7L474_9BACI</name>
<feature type="domain" description="Sporulation membrane protein YtrI C-terminal" evidence="3">
    <location>
        <begin position="80"/>
        <end position="164"/>
    </location>
</feature>
<keyword evidence="2" id="KW-1133">Transmembrane helix</keyword>
<keyword evidence="1" id="KW-0175">Coiled coil</keyword>
<sequence length="167" mass="19504">MHIPPYYKRASWQRFLAGAFLGAIIAFAVFIFMYGKFHERWVEENLKLRSELNQLQHNYKTLEESKKELDQKSKEDIKVQTIIINIENETELKLDSLIVHQLQEQIKEEINHVVGKSTSSLSDNYELLIATIENKTYPVDEFSYNAVVNQLFVTENLTVNVQLKIAN</sequence>
<keyword evidence="2" id="KW-0472">Membrane</keyword>
<dbReference type="InterPro" id="IPR048198">
    <property type="entry name" value="YtrI"/>
</dbReference>
<feature type="transmembrane region" description="Helical" evidence="2">
    <location>
        <begin position="12"/>
        <end position="34"/>
    </location>
</feature>
<evidence type="ECO:0000313" key="4">
    <source>
        <dbReference type="EMBL" id="MDL4840671.1"/>
    </source>
</evidence>
<gene>
    <name evidence="4" type="ORF">QQS35_09445</name>
</gene>
<evidence type="ECO:0000313" key="5">
    <source>
        <dbReference type="Proteomes" id="UP001235343"/>
    </source>
</evidence>
<evidence type="ECO:0000256" key="1">
    <source>
        <dbReference type="SAM" id="Coils"/>
    </source>
</evidence>
<dbReference type="RefSeq" id="WP_285931805.1">
    <property type="nucleotide sequence ID" value="NZ_JASTZU010000032.1"/>
</dbReference>
<keyword evidence="2" id="KW-0812">Transmembrane</keyword>
<organism evidence="4 5">
    <name type="scientific">Aquibacillus rhizosphaerae</name>
    <dbReference type="NCBI Taxonomy" id="3051431"/>
    <lineage>
        <taxon>Bacteria</taxon>
        <taxon>Bacillati</taxon>
        <taxon>Bacillota</taxon>
        <taxon>Bacilli</taxon>
        <taxon>Bacillales</taxon>
        <taxon>Bacillaceae</taxon>
        <taxon>Aquibacillus</taxon>
    </lineage>
</organism>
<dbReference type="InterPro" id="IPR058620">
    <property type="entry name" value="YtrI_C"/>
</dbReference>
<dbReference type="NCBIfam" id="NF041479">
    <property type="entry name" value="spor_membprot_YtrI"/>
    <property type="match status" value="1"/>
</dbReference>
<comment type="caution">
    <text evidence="4">The sequence shown here is derived from an EMBL/GenBank/DDBJ whole genome shotgun (WGS) entry which is preliminary data.</text>
</comment>
<keyword evidence="5" id="KW-1185">Reference proteome</keyword>
<evidence type="ECO:0000256" key="2">
    <source>
        <dbReference type="SAM" id="Phobius"/>
    </source>
</evidence>
<protein>
    <recommendedName>
        <fullName evidence="3">Sporulation membrane protein YtrI C-terminal domain-containing protein</fullName>
    </recommendedName>
</protein>
<evidence type="ECO:0000259" key="3">
    <source>
        <dbReference type="Pfam" id="PF26347"/>
    </source>
</evidence>
<reference evidence="4 5" key="1">
    <citation type="submission" date="2023-06" db="EMBL/GenBank/DDBJ databases">
        <title>Aquibacillus rhizosphaerae LR5S19.</title>
        <authorList>
            <person name="Sun J.-Q."/>
        </authorList>
    </citation>
    <scope>NUCLEOTIDE SEQUENCE [LARGE SCALE GENOMIC DNA]</scope>
    <source>
        <strain evidence="4 5">LR5S19</strain>
    </source>
</reference>
<feature type="coiled-coil region" evidence="1">
    <location>
        <begin position="38"/>
        <end position="72"/>
    </location>
</feature>
<dbReference type="Pfam" id="PF26347">
    <property type="entry name" value="YtrI_sporulation"/>
    <property type="match status" value="1"/>
</dbReference>